<dbReference type="Pfam" id="PF13426">
    <property type="entry name" value="PAS_9"/>
    <property type="match status" value="2"/>
</dbReference>
<dbReference type="EMBL" id="JBIACK010000008">
    <property type="protein sequence ID" value="MFE8702181.1"/>
    <property type="molecule type" value="Genomic_DNA"/>
</dbReference>
<dbReference type="SUPFAM" id="SSF55785">
    <property type="entry name" value="PYP-like sensor domain (PAS domain)"/>
    <property type="match status" value="2"/>
</dbReference>
<dbReference type="InterPro" id="IPR029787">
    <property type="entry name" value="Nucleotide_cyclase"/>
</dbReference>
<dbReference type="NCBIfam" id="TIGR00254">
    <property type="entry name" value="GGDEF"/>
    <property type="match status" value="1"/>
</dbReference>
<proteinExistence type="predicted"/>
<feature type="domain" description="PAS" evidence="1">
    <location>
        <begin position="1"/>
        <end position="56"/>
    </location>
</feature>
<dbReference type="SMART" id="SM00091">
    <property type="entry name" value="PAS"/>
    <property type="match status" value="2"/>
</dbReference>
<dbReference type="InterPro" id="IPR012226">
    <property type="entry name" value="Diguanyl_cyclase/Pdiesterase"/>
</dbReference>
<evidence type="ECO:0000259" key="2">
    <source>
        <dbReference type="PROSITE" id="PS50113"/>
    </source>
</evidence>
<comment type="caution">
    <text evidence="5">The sequence shown here is derived from an EMBL/GenBank/DDBJ whole genome shotgun (WGS) entry which is preliminary data.</text>
</comment>
<dbReference type="Proteomes" id="UP001601059">
    <property type="component" value="Unassembled WGS sequence"/>
</dbReference>
<dbReference type="SMART" id="SM00267">
    <property type="entry name" value="GGDEF"/>
    <property type="match status" value="1"/>
</dbReference>
<feature type="domain" description="PAC" evidence="2">
    <location>
        <begin position="60"/>
        <end position="112"/>
    </location>
</feature>
<reference evidence="5 6" key="1">
    <citation type="submission" date="2024-08" db="EMBL/GenBank/DDBJ databases">
        <title>Two novel Cytobacillus novel species.</title>
        <authorList>
            <person name="Liu G."/>
        </authorList>
    </citation>
    <scope>NUCLEOTIDE SEQUENCE [LARGE SCALE GENOMIC DNA]</scope>
    <source>
        <strain evidence="5 6">FJAT-54145</strain>
    </source>
</reference>
<dbReference type="SUPFAM" id="SSF55073">
    <property type="entry name" value="Nucleotide cyclase"/>
    <property type="match status" value="1"/>
</dbReference>
<dbReference type="PROSITE" id="PS50112">
    <property type="entry name" value="PAS"/>
    <property type="match status" value="2"/>
</dbReference>
<dbReference type="CDD" id="cd00130">
    <property type="entry name" value="PAS"/>
    <property type="match status" value="2"/>
</dbReference>
<dbReference type="PROSITE" id="PS50113">
    <property type="entry name" value="PAC"/>
    <property type="match status" value="2"/>
</dbReference>
<evidence type="ECO:0000313" key="6">
    <source>
        <dbReference type="Proteomes" id="UP001601059"/>
    </source>
</evidence>
<dbReference type="RefSeq" id="WP_389362209.1">
    <property type="nucleotide sequence ID" value="NZ_JBIACK010000008.1"/>
</dbReference>
<dbReference type="InterPro" id="IPR052155">
    <property type="entry name" value="Biofilm_reg_signaling"/>
</dbReference>
<dbReference type="PROSITE" id="PS50883">
    <property type="entry name" value="EAL"/>
    <property type="match status" value="1"/>
</dbReference>
<dbReference type="SMART" id="SM00086">
    <property type="entry name" value="PAC"/>
    <property type="match status" value="2"/>
</dbReference>
<dbReference type="InterPro" id="IPR001610">
    <property type="entry name" value="PAC"/>
</dbReference>
<dbReference type="Gene3D" id="3.30.450.20">
    <property type="entry name" value="PAS domain"/>
    <property type="match status" value="2"/>
</dbReference>
<name>A0ABW6KDC6_9BACI</name>
<evidence type="ECO:0000259" key="4">
    <source>
        <dbReference type="PROSITE" id="PS50887"/>
    </source>
</evidence>
<dbReference type="InterPro" id="IPR035919">
    <property type="entry name" value="EAL_sf"/>
</dbReference>
<feature type="domain" description="EAL" evidence="3">
    <location>
        <begin position="408"/>
        <end position="662"/>
    </location>
</feature>
<dbReference type="PIRSF" id="PIRSF005925">
    <property type="entry name" value="Dos"/>
    <property type="match status" value="1"/>
</dbReference>
<dbReference type="InterPro" id="IPR035965">
    <property type="entry name" value="PAS-like_dom_sf"/>
</dbReference>
<dbReference type="Gene3D" id="3.20.20.450">
    <property type="entry name" value="EAL domain"/>
    <property type="match status" value="1"/>
</dbReference>
<dbReference type="InterPro" id="IPR000700">
    <property type="entry name" value="PAS-assoc_C"/>
</dbReference>
<accession>A0ABW6KDC6</accession>
<gene>
    <name evidence="5" type="ORF">ACFYKX_16400</name>
</gene>
<dbReference type="SUPFAM" id="SSF141868">
    <property type="entry name" value="EAL domain-like"/>
    <property type="match status" value="1"/>
</dbReference>
<dbReference type="PANTHER" id="PTHR44757">
    <property type="entry name" value="DIGUANYLATE CYCLASE DGCP"/>
    <property type="match status" value="1"/>
</dbReference>
<feature type="domain" description="PAS" evidence="1">
    <location>
        <begin position="109"/>
        <end position="167"/>
    </location>
</feature>
<evidence type="ECO:0000259" key="1">
    <source>
        <dbReference type="PROSITE" id="PS50112"/>
    </source>
</evidence>
<evidence type="ECO:0000313" key="5">
    <source>
        <dbReference type="EMBL" id="MFE8702181.1"/>
    </source>
</evidence>
<dbReference type="CDD" id="cd01948">
    <property type="entry name" value="EAL"/>
    <property type="match status" value="1"/>
</dbReference>
<sequence>MQEGILVLDENMRILSLNPWAQKVLEYDEEEILGENFSHLFFDQRELDSLLSHLKRDGKWKGEVLKRRKSGEVYPEWINIRTVLDSEGGLSNYVVVFRDITKQKNSQKEIRLAAKVLENTSEGVLVTDGRGKILSVNPAFEIVTGYSQEEVIGQNPSILQSGIHDQDFYSSMWGTIEKNGNWKGEIWNKRKNGEIFPEWLTISSIKDEHNKVTNYVAVFSDITDRKHAEEQLRRLAHYDSLTGVANRYSLNKRLESLISTAARYNQQLAVLFLDLDRFKHINDTLGHNYGDLLLKLVSTRLKNLIKNKDMIARLGGDEFVIVLPNLKHPKEAIHIAESIIQALTQPFQLHHQEVYISTSIGISLFPLDGFSMESLLRNADKAMYQAKSRGRNQFELYHTDMHRNETKQMRMENFLRKALEKDEFFLVYHPQVDTKTNKIVGVEALIRWKQEELGIVSPADFIPLAEETGLIIPISEWVLKQACEDLKKIHLNGYPNIRMSVNISALHFNQEGFIKSIHSVIHHTNVNPHFMELELTESMIMPNATETIDKLVKLKQIGLKLSVDDFGTGYSSLSYLNRFPIDTLKIDKGFIKKLCDYKEDFSIVQAIITMAHRLHLHVVAEGVENKKQFDFLKEENCDLIQGFYITKPLTFPDLIDFLESWDYELFF</sequence>
<dbReference type="PANTHER" id="PTHR44757:SF2">
    <property type="entry name" value="BIOFILM ARCHITECTURE MAINTENANCE PROTEIN MBAA"/>
    <property type="match status" value="1"/>
</dbReference>
<dbReference type="Pfam" id="PF00990">
    <property type="entry name" value="GGDEF"/>
    <property type="match status" value="1"/>
</dbReference>
<keyword evidence="6" id="KW-1185">Reference proteome</keyword>
<feature type="domain" description="GGDEF" evidence="4">
    <location>
        <begin position="266"/>
        <end position="399"/>
    </location>
</feature>
<dbReference type="NCBIfam" id="TIGR00229">
    <property type="entry name" value="sensory_box"/>
    <property type="match status" value="2"/>
</dbReference>
<dbReference type="InterPro" id="IPR001633">
    <property type="entry name" value="EAL_dom"/>
</dbReference>
<dbReference type="SMART" id="SM00052">
    <property type="entry name" value="EAL"/>
    <property type="match status" value="1"/>
</dbReference>
<dbReference type="Gene3D" id="3.30.70.270">
    <property type="match status" value="1"/>
</dbReference>
<dbReference type="InterPro" id="IPR000160">
    <property type="entry name" value="GGDEF_dom"/>
</dbReference>
<dbReference type="Pfam" id="PF00563">
    <property type="entry name" value="EAL"/>
    <property type="match status" value="1"/>
</dbReference>
<dbReference type="InterPro" id="IPR043128">
    <property type="entry name" value="Rev_trsase/Diguanyl_cyclase"/>
</dbReference>
<evidence type="ECO:0000259" key="3">
    <source>
        <dbReference type="PROSITE" id="PS50883"/>
    </source>
</evidence>
<organism evidence="5 6">
    <name type="scientific">Cytobacillus spartinae</name>
    <dbReference type="NCBI Taxonomy" id="3299023"/>
    <lineage>
        <taxon>Bacteria</taxon>
        <taxon>Bacillati</taxon>
        <taxon>Bacillota</taxon>
        <taxon>Bacilli</taxon>
        <taxon>Bacillales</taxon>
        <taxon>Bacillaceae</taxon>
        <taxon>Cytobacillus</taxon>
    </lineage>
</organism>
<feature type="domain" description="PAC" evidence="2">
    <location>
        <begin position="182"/>
        <end position="234"/>
    </location>
</feature>
<dbReference type="InterPro" id="IPR000014">
    <property type="entry name" value="PAS"/>
</dbReference>
<protein>
    <submittedName>
        <fullName evidence="5">EAL domain-containing protein</fullName>
    </submittedName>
</protein>
<dbReference type="CDD" id="cd01949">
    <property type="entry name" value="GGDEF"/>
    <property type="match status" value="1"/>
</dbReference>
<dbReference type="PROSITE" id="PS50887">
    <property type="entry name" value="GGDEF"/>
    <property type="match status" value="1"/>
</dbReference>